<keyword evidence="5" id="KW-1185">Reference proteome</keyword>
<dbReference type="InterPro" id="IPR036291">
    <property type="entry name" value="NAD(P)-bd_dom_sf"/>
</dbReference>
<keyword evidence="1" id="KW-0560">Oxidoreductase</keyword>
<accession>A0A4S8LLX7</accession>
<dbReference type="Pfam" id="PF01370">
    <property type="entry name" value="Epimerase"/>
    <property type="match status" value="1"/>
</dbReference>
<evidence type="ECO:0000256" key="2">
    <source>
        <dbReference type="ARBA" id="ARBA00023445"/>
    </source>
</evidence>
<dbReference type="Proteomes" id="UP000297245">
    <property type="component" value="Unassembled WGS sequence"/>
</dbReference>
<dbReference type="Gene3D" id="3.40.50.720">
    <property type="entry name" value="NAD(P)-binding Rossmann-like Domain"/>
    <property type="match status" value="1"/>
</dbReference>
<dbReference type="InterPro" id="IPR050425">
    <property type="entry name" value="NAD(P)_dehydrat-like"/>
</dbReference>
<name>A0A4S8LLX7_DENBC</name>
<dbReference type="AlphaFoldDB" id="A0A4S8LLX7"/>
<evidence type="ECO:0000313" key="5">
    <source>
        <dbReference type="Proteomes" id="UP000297245"/>
    </source>
</evidence>
<dbReference type="PANTHER" id="PTHR10366:SF562">
    <property type="entry name" value="ALDEHYDE REDUCTASE II (AFU_ORTHOLOGUE AFUA_1G11360)"/>
    <property type="match status" value="1"/>
</dbReference>
<protein>
    <submittedName>
        <fullName evidence="4">NAD(P)-binding protein</fullName>
    </submittedName>
</protein>
<dbReference type="SUPFAM" id="SSF51735">
    <property type="entry name" value="NAD(P)-binding Rossmann-fold domains"/>
    <property type="match status" value="1"/>
</dbReference>
<evidence type="ECO:0000256" key="1">
    <source>
        <dbReference type="ARBA" id="ARBA00023002"/>
    </source>
</evidence>
<dbReference type="InterPro" id="IPR001509">
    <property type="entry name" value="Epimerase_deHydtase"/>
</dbReference>
<dbReference type="PANTHER" id="PTHR10366">
    <property type="entry name" value="NAD DEPENDENT EPIMERASE/DEHYDRATASE"/>
    <property type="match status" value="1"/>
</dbReference>
<dbReference type="OrthoDB" id="2735536at2759"/>
<evidence type="ECO:0000313" key="4">
    <source>
        <dbReference type="EMBL" id="THU90224.1"/>
    </source>
</evidence>
<proteinExistence type="inferred from homology"/>
<gene>
    <name evidence="4" type="ORF">K435DRAFT_760499</name>
</gene>
<dbReference type="EMBL" id="ML179342">
    <property type="protein sequence ID" value="THU90224.1"/>
    <property type="molecule type" value="Genomic_DNA"/>
</dbReference>
<evidence type="ECO:0000259" key="3">
    <source>
        <dbReference type="Pfam" id="PF01370"/>
    </source>
</evidence>
<comment type="similarity">
    <text evidence="2">Belongs to the NAD(P)-dependent epimerase/dehydratase family. Dihydroflavonol-4-reductase subfamily.</text>
</comment>
<sequence>MTKVTGASGYIGYEIVSQLLKAGYRVRGTARNDKVRRLQSAFNNSPSFEVVDVPDIVEGDLETYLEGVDAVIHTAAPLMGKSEAEGAFRTAMEGSLHVLEEGYRLGIKRFVVTGSVASFGDDGPFGDDDWNDKTKEEALETKDPRTIYLVQKKLGEQVVRSFANSHPDARIGIINPPFVYGPLSPGFHHVVGPEWKDQIRAGNRPISTAGHFYALIDKEDSNVNLLAIQGSPYIDVRDLARAHIELLHGGTVTPLGAPRLLVVSPHLPKIGEALEIIRTEKPELCDRLVSVEHSRPSGGKQKQSWPGLPADEGLKRIEEVIGIRREEYRSYRETVLDTVDSLIELEGLWQN</sequence>
<feature type="domain" description="NAD-dependent epimerase/dehydratase" evidence="3">
    <location>
        <begin position="4"/>
        <end position="247"/>
    </location>
</feature>
<organism evidence="4 5">
    <name type="scientific">Dendrothele bispora (strain CBS 962.96)</name>
    <dbReference type="NCBI Taxonomy" id="1314807"/>
    <lineage>
        <taxon>Eukaryota</taxon>
        <taxon>Fungi</taxon>
        <taxon>Dikarya</taxon>
        <taxon>Basidiomycota</taxon>
        <taxon>Agaricomycotina</taxon>
        <taxon>Agaricomycetes</taxon>
        <taxon>Agaricomycetidae</taxon>
        <taxon>Agaricales</taxon>
        <taxon>Agaricales incertae sedis</taxon>
        <taxon>Dendrothele</taxon>
    </lineage>
</organism>
<reference evidence="4 5" key="1">
    <citation type="journal article" date="2019" name="Nat. Ecol. Evol.">
        <title>Megaphylogeny resolves global patterns of mushroom evolution.</title>
        <authorList>
            <person name="Varga T."/>
            <person name="Krizsan K."/>
            <person name="Foldi C."/>
            <person name="Dima B."/>
            <person name="Sanchez-Garcia M."/>
            <person name="Sanchez-Ramirez S."/>
            <person name="Szollosi G.J."/>
            <person name="Szarkandi J.G."/>
            <person name="Papp V."/>
            <person name="Albert L."/>
            <person name="Andreopoulos W."/>
            <person name="Angelini C."/>
            <person name="Antonin V."/>
            <person name="Barry K.W."/>
            <person name="Bougher N.L."/>
            <person name="Buchanan P."/>
            <person name="Buyck B."/>
            <person name="Bense V."/>
            <person name="Catcheside P."/>
            <person name="Chovatia M."/>
            <person name="Cooper J."/>
            <person name="Damon W."/>
            <person name="Desjardin D."/>
            <person name="Finy P."/>
            <person name="Geml J."/>
            <person name="Haridas S."/>
            <person name="Hughes K."/>
            <person name="Justo A."/>
            <person name="Karasinski D."/>
            <person name="Kautmanova I."/>
            <person name="Kiss B."/>
            <person name="Kocsube S."/>
            <person name="Kotiranta H."/>
            <person name="LaButti K.M."/>
            <person name="Lechner B.E."/>
            <person name="Liimatainen K."/>
            <person name="Lipzen A."/>
            <person name="Lukacs Z."/>
            <person name="Mihaltcheva S."/>
            <person name="Morgado L.N."/>
            <person name="Niskanen T."/>
            <person name="Noordeloos M.E."/>
            <person name="Ohm R.A."/>
            <person name="Ortiz-Santana B."/>
            <person name="Ovrebo C."/>
            <person name="Racz N."/>
            <person name="Riley R."/>
            <person name="Savchenko A."/>
            <person name="Shiryaev A."/>
            <person name="Soop K."/>
            <person name="Spirin V."/>
            <person name="Szebenyi C."/>
            <person name="Tomsovsky M."/>
            <person name="Tulloss R.E."/>
            <person name="Uehling J."/>
            <person name="Grigoriev I.V."/>
            <person name="Vagvolgyi C."/>
            <person name="Papp T."/>
            <person name="Martin F.M."/>
            <person name="Miettinen O."/>
            <person name="Hibbett D.S."/>
            <person name="Nagy L.G."/>
        </authorList>
    </citation>
    <scope>NUCLEOTIDE SEQUENCE [LARGE SCALE GENOMIC DNA]</scope>
    <source>
        <strain evidence="4 5">CBS 962.96</strain>
    </source>
</reference>
<dbReference type="GO" id="GO:0016616">
    <property type="term" value="F:oxidoreductase activity, acting on the CH-OH group of donors, NAD or NADP as acceptor"/>
    <property type="evidence" value="ECO:0007669"/>
    <property type="project" value="TreeGrafter"/>
</dbReference>